<sequence>MRAPETSAIASRAWQVWGLEASVLVTEPSRLDAAAQLARHVLDAVDLACSRFRPDSELALLRESLTQGALVTPLLATLMESALAAARWTDGAVDPTLGNDLISLGYDRDFSAGTSGRSANDPLAAELSGLAAAPLLRNRIVPGWTRVSLDGRLLTVPADITVDLGASAKAVAADMAAARIASELGCGVLVNLGGDIATSGPAPAVDPAVESPLAVAAAGHWQILVQDTPQDPAQQVSLPAGHAMATSSTVKRRWQQAGARRHHILDPRFGLPAETVWRSVSVAAPTALEANAYSTGAIVKGHAAVPWLRAQGISARLVDQRGRTVTTTSWPAVELAGVGSHG</sequence>
<name>A0ABX0DC25_9MICC</name>
<dbReference type="Proteomes" id="UP000479226">
    <property type="component" value="Unassembled WGS sequence"/>
</dbReference>
<comment type="caution">
    <text evidence="11">The sequence shown here is derived from an EMBL/GenBank/DDBJ whole genome shotgun (WGS) entry which is preliminary data.</text>
</comment>
<keyword evidence="12" id="KW-1185">Reference proteome</keyword>
<evidence type="ECO:0000256" key="4">
    <source>
        <dbReference type="ARBA" id="ARBA00022630"/>
    </source>
</evidence>
<keyword evidence="6" id="KW-0479">Metal-binding</keyword>
<dbReference type="InterPro" id="IPR024932">
    <property type="entry name" value="ApbE"/>
</dbReference>
<dbReference type="InterPro" id="IPR003374">
    <property type="entry name" value="ApbE-like_sf"/>
</dbReference>
<reference evidence="11 12" key="1">
    <citation type="submission" date="2020-02" db="EMBL/GenBank/DDBJ databases">
        <title>Genome sequence of the type strain DSM 27180 of Arthrobacter silviterrae.</title>
        <authorList>
            <person name="Gao J."/>
            <person name="Sun J."/>
        </authorList>
    </citation>
    <scope>NUCLEOTIDE SEQUENCE [LARGE SCALE GENOMIC DNA]</scope>
    <source>
        <strain evidence="11 12">DSM 27180</strain>
    </source>
</reference>
<dbReference type="PANTHER" id="PTHR30040">
    <property type="entry name" value="THIAMINE BIOSYNTHESIS LIPOPROTEIN APBE"/>
    <property type="match status" value="1"/>
</dbReference>
<dbReference type="RefSeq" id="WP_165182665.1">
    <property type="nucleotide sequence ID" value="NZ_JAAKZI010000024.1"/>
</dbReference>
<evidence type="ECO:0000256" key="7">
    <source>
        <dbReference type="ARBA" id="ARBA00022827"/>
    </source>
</evidence>
<comment type="cofactor">
    <cofactor evidence="1">
        <name>Mg(2+)</name>
        <dbReference type="ChEBI" id="CHEBI:18420"/>
    </cofactor>
</comment>
<keyword evidence="7" id="KW-0274">FAD</keyword>
<protein>
    <recommendedName>
        <fullName evidence="3">FAD:protein FMN transferase</fullName>
        <ecNumber evidence="2">2.7.1.180</ecNumber>
    </recommendedName>
    <alternativeName>
        <fullName evidence="9">Flavin transferase</fullName>
    </alternativeName>
</protein>
<dbReference type="Pfam" id="PF02424">
    <property type="entry name" value="ApbE"/>
    <property type="match status" value="1"/>
</dbReference>
<evidence type="ECO:0000256" key="2">
    <source>
        <dbReference type="ARBA" id="ARBA00011955"/>
    </source>
</evidence>
<dbReference type="SUPFAM" id="SSF143631">
    <property type="entry name" value="ApbE-like"/>
    <property type="match status" value="1"/>
</dbReference>
<proteinExistence type="predicted"/>
<comment type="catalytic activity">
    <reaction evidence="10">
        <text>L-threonyl-[protein] + FAD = FMN-L-threonyl-[protein] + AMP + H(+)</text>
        <dbReference type="Rhea" id="RHEA:36847"/>
        <dbReference type="Rhea" id="RHEA-COMP:11060"/>
        <dbReference type="Rhea" id="RHEA-COMP:11061"/>
        <dbReference type="ChEBI" id="CHEBI:15378"/>
        <dbReference type="ChEBI" id="CHEBI:30013"/>
        <dbReference type="ChEBI" id="CHEBI:57692"/>
        <dbReference type="ChEBI" id="CHEBI:74257"/>
        <dbReference type="ChEBI" id="CHEBI:456215"/>
        <dbReference type="EC" id="2.7.1.180"/>
    </reaction>
</comment>
<evidence type="ECO:0000256" key="10">
    <source>
        <dbReference type="ARBA" id="ARBA00048540"/>
    </source>
</evidence>
<keyword evidence="8" id="KW-0460">Magnesium</keyword>
<evidence type="ECO:0000256" key="6">
    <source>
        <dbReference type="ARBA" id="ARBA00022723"/>
    </source>
</evidence>
<evidence type="ECO:0000313" key="12">
    <source>
        <dbReference type="Proteomes" id="UP000479226"/>
    </source>
</evidence>
<evidence type="ECO:0000256" key="5">
    <source>
        <dbReference type="ARBA" id="ARBA00022679"/>
    </source>
</evidence>
<dbReference type="EMBL" id="JAAKZI010000024">
    <property type="protein sequence ID" value="NGN84439.1"/>
    <property type="molecule type" value="Genomic_DNA"/>
</dbReference>
<keyword evidence="4" id="KW-0285">Flavoprotein</keyword>
<evidence type="ECO:0000256" key="1">
    <source>
        <dbReference type="ARBA" id="ARBA00001946"/>
    </source>
</evidence>
<dbReference type="PANTHER" id="PTHR30040:SF2">
    <property type="entry name" value="FAD:PROTEIN FMN TRANSFERASE"/>
    <property type="match status" value="1"/>
</dbReference>
<evidence type="ECO:0000256" key="3">
    <source>
        <dbReference type="ARBA" id="ARBA00016337"/>
    </source>
</evidence>
<evidence type="ECO:0000256" key="8">
    <source>
        <dbReference type="ARBA" id="ARBA00022842"/>
    </source>
</evidence>
<dbReference type="EC" id="2.7.1.180" evidence="2"/>
<gene>
    <name evidence="11" type="ORF">G6N77_13360</name>
</gene>
<accession>A0ABX0DC25</accession>
<evidence type="ECO:0000256" key="9">
    <source>
        <dbReference type="ARBA" id="ARBA00031306"/>
    </source>
</evidence>
<dbReference type="Gene3D" id="3.10.520.10">
    <property type="entry name" value="ApbE-like domains"/>
    <property type="match status" value="1"/>
</dbReference>
<keyword evidence="5" id="KW-0808">Transferase</keyword>
<organism evidence="11 12">
    <name type="scientific">Arthrobacter silviterrae</name>
    <dbReference type="NCBI Taxonomy" id="2026658"/>
    <lineage>
        <taxon>Bacteria</taxon>
        <taxon>Bacillati</taxon>
        <taxon>Actinomycetota</taxon>
        <taxon>Actinomycetes</taxon>
        <taxon>Micrococcales</taxon>
        <taxon>Micrococcaceae</taxon>
        <taxon>Arthrobacter</taxon>
    </lineage>
</organism>
<evidence type="ECO:0000313" key="11">
    <source>
        <dbReference type="EMBL" id="NGN84439.1"/>
    </source>
</evidence>